<dbReference type="EMBL" id="JANGCN010000016">
    <property type="protein sequence ID" value="MCQ5153283.1"/>
    <property type="molecule type" value="Genomic_DNA"/>
</dbReference>
<dbReference type="AlphaFoldDB" id="A0AAW5KQV9"/>
<reference evidence="2" key="2">
    <citation type="submission" date="2023-01" db="EMBL/GenBank/DDBJ databases">
        <title>Human gut microbiome strain richness.</title>
        <authorList>
            <person name="Chen-Liaw A."/>
        </authorList>
    </citation>
    <scope>NUCLEOTIDE SEQUENCE</scope>
    <source>
        <strain evidence="2">1001275st1_F4_1001275B_160808</strain>
    </source>
</reference>
<organism evidence="1 3">
    <name type="scientific">Ruminococcus bicirculans</name>
    <name type="common">ex Wegman et al. 2014</name>
    <dbReference type="NCBI Taxonomy" id="1160721"/>
    <lineage>
        <taxon>Bacteria</taxon>
        <taxon>Bacillati</taxon>
        <taxon>Bacillota</taxon>
        <taxon>Clostridia</taxon>
        <taxon>Eubacteriales</taxon>
        <taxon>Oscillospiraceae</taxon>
        <taxon>Ruminococcus</taxon>
    </lineage>
</organism>
<evidence type="ECO:0000313" key="1">
    <source>
        <dbReference type="EMBL" id="MCQ5153283.1"/>
    </source>
</evidence>
<dbReference type="RefSeq" id="WP_177523394.1">
    <property type="nucleotide sequence ID" value="NZ_DAWEGH010000070.1"/>
</dbReference>
<reference evidence="1" key="1">
    <citation type="submission" date="2022-06" db="EMBL/GenBank/DDBJ databases">
        <title>Isolation of gut microbiota from human fecal samples.</title>
        <authorList>
            <person name="Pamer E.G."/>
            <person name="Barat B."/>
            <person name="Waligurski E."/>
            <person name="Medina S."/>
            <person name="Paddock L."/>
            <person name="Mostad J."/>
        </authorList>
    </citation>
    <scope>NUCLEOTIDE SEQUENCE</scope>
    <source>
        <strain evidence="1">DFI.5.57</strain>
    </source>
</reference>
<sequence length="106" mass="12455">MADKEKKFTQELERCRANVKKTKELIEYHKNMLKIYENKEAELMSKLDEVKMNSLCVMINKNGYDIDLLREAVRLGDFSAILQQKKEIISESEGIKREKSILNDET</sequence>
<proteinExistence type="predicted"/>
<evidence type="ECO:0000313" key="3">
    <source>
        <dbReference type="Proteomes" id="UP001206236"/>
    </source>
</evidence>
<dbReference type="Proteomes" id="UP001211015">
    <property type="component" value="Unassembled WGS sequence"/>
</dbReference>
<dbReference type="EMBL" id="JAQMLV010000010">
    <property type="protein sequence ID" value="MDB8745095.1"/>
    <property type="molecule type" value="Genomic_DNA"/>
</dbReference>
<accession>A0AAW5KQV9</accession>
<gene>
    <name evidence="1" type="ORF">NE632_08160</name>
    <name evidence="2" type="ORF">PNU62_08720</name>
</gene>
<comment type="caution">
    <text evidence="1">The sequence shown here is derived from an EMBL/GenBank/DDBJ whole genome shotgun (WGS) entry which is preliminary data.</text>
</comment>
<protein>
    <submittedName>
        <fullName evidence="1">Uncharacterized protein</fullName>
    </submittedName>
</protein>
<evidence type="ECO:0000313" key="2">
    <source>
        <dbReference type="EMBL" id="MDB8745095.1"/>
    </source>
</evidence>
<name>A0AAW5KQV9_9FIRM</name>
<dbReference type="Proteomes" id="UP001206236">
    <property type="component" value="Unassembled WGS sequence"/>
</dbReference>